<dbReference type="EMBL" id="JBHSGQ010000021">
    <property type="protein sequence ID" value="MFC4726532.1"/>
    <property type="molecule type" value="Genomic_DNA"/>
</dbReference>
<organism evidence="1 2">
    <name type="scientific">Glycocaulis abyssi</name>
    <dbReference type="NCBI Taxonomy" id="1433403"/>
    <lineage>
        <taxon>Bacteria</taxon>
        <taxon>Pseudomonadati</taxon>
        <taxon>Pseudomonadota</taxon>
        <taxon>Alphaproteobacteria</taxon>
        <taxon>Maricaulales</taxon>
        <taxon>Maricaulaceae</taxon>
        <taxon>Glycocaulis</taxon>
    </lineage>
</organism>
<keyword evidence="2" id="KW-1185">Reference proteome</keyword>
<dbReference type="InterPro" id="IPR036866">
    <property type="entry name" value="RibonucZ/Hydroxyglut_hydro"/>
</dbReference>
<proteinExistence type="predicted"/>
<name>A0ABV9NDS5_9PROT</name>
<dbReference type="RefSeq" id="WP_371394227.1">
    <property type="nucleotide sequence ID" value="NZ_CP163421.1"/>
</dbReference>
<comment type="caution">
    <text evidence="1">The sequence shown here is derived from an EMBL/GenBank/DDBJ whole genome shotgun (WGS) entry which is preliminary data.</text>
</comment>
<gene>
    <name evidence="1" type="ORF">ACFPB0_14670</name>
</gene>
<dbReference type="Gene3D" id="3.60.15.10">
    <property type="entry name" value="Ribonuclease Z/Hydroxyacylglutathione hydrolase-like"/>
    <property type="match status" value="1"/>
</dbReference>
<sequence>MPQSRSLALQNHYGLLLNEVSTLTLPHHGSDHNHNPNLLETIGADFFVASADRYSNWRHPGTGVVQTVASMGRFVAVVTSDEQSRVEETVEIR</sequence>
<evidence type="ECO:0008006" key="3">
    <source>
        <dbReference type="Google" id="ProtNLM"/>
    </source>
</evidence>
<dbReference type="Proteomes" id="UP001596024">
    <property type="component" value="Unassembled WGS sequence"/>
</dbReference>
<protein>
    <recommendedName>
        <fullName evidence="3">MBL fold metallo-hydrolase</fullName>
    </recommendedName>
</protein>
<evidence type="ECO:0000313" key="2">
    <source>
        <dbReference type="Proteomes" id="UP001596024"/>
    </source>
</evidence>
<accession>A0ABV9NDS5</accession>
<evidence type="ECO:0000313" key="1">
    <source>
        <dbReference type="EMBL" id="MFC4726532.1"/>
    </source>
</evidence>
<reference evidence="2" key="1">
    <citation type="journal article" date="2019" name="Int. J. Syst. Evol. Microbiol.">
        <title>The Global Catalogue of Microorganisms (GCM) 10K type strain sequencing project: providing services to taxonomists for standard genome sequencing and annotation.</title>
        <authorList>
            <consortium name="The Broad Institute Genomics Platform"/>
            <consortium name="The Broad Institute Genome Sequencing Center for Infectious Disease"/>
            <person name="Wu L."/>
            <person name="Ma J."/>
        </authorList>
    </citation>
    <scope>NUCLEOTIDE SEQUENCE [LARGE SCALE GENOMIC DNA]</scope>
    <source>
        <strain evidence="2">CCUG 62981</strain>
    </source>
</reference>